<keyword evidence="2" id="KW-1003">Cell membrane</keyword>
<dbReference type="RefSeq" id="WP_196987837.1">
    <property type="nucleotide sequence ID" value="NZ_JADWYS010000001.1"/>
</dbReference>
<comment type="subcellular location">
    <subcellularLocation>
        <location evidence="1">Cell membrane</location>
        <topology evidence="1">Multi-pass membrane protein</topology>
    </subcellularLocation>
</comment>
<dbReference type="PANTHER" id="PTHR32309:SF13">
    <property type="entry name" value="FERRIC ENTEROBACTIN TRANSPORT PROTEIN FEPE"/>
    <property type="match status" value="1"/>
</dbReference>
<evidence type="ECO:0000256" key="6">
    <source>
        <dbReference type="SAM" id="Coils"/>
    </source>
</evidence>
<evidence type="ECO:0000256" key="5">
    <source>
        <dbReference type="ARBA" id="ARBA00023136"/>
    </source>
</evidence>
<dbReference type="EMBL" id="JADWYS010000001">
    <property type="protein sequence ID" value="MBG9390077.1"/>
    <property type="molecule type" value="Genomic_DNA"/>
</dbReference>
<feature type="domain" description="Polysaccharide chain length determinant N-terminal" evidence="8">
    <location>
        <begin position="2"/>
        <end position="88"/>
    </location>
</feature>
<dbReference type="InterPro" id="IPR003856">
    <property type="entry name" value="LPS_length_determ_N"/>
</dbReference>
<name>A0A931MIK1_9BURK</name>
<evidence type="ECO:0000259" key="8">
    <source>
        <dbReference type="Pfam" id="PF02706"/>
    </source>
</evidence>
<dbReference type="Proteomes" id="UP000651050">
    <property type="component" value="Unassembled WGS sequence"/>
</dbReference>
<dbReference type="InterPro" id="IPR050445">
    <property type="entry name" value="Bact_polysacc_biosynth/exp"/>
</dbReference>
<proteinExistence type="predicted"/>
<evidence type="ECO:0000256" key="7">
    <source>
        <dbReference type="SAM" id="Phobius"/>
    </source>
</evidence>
<evidence type="ECO:0000313" key="9">
    <source>
        <dbReference type="EMBL" id="MBG9390077.1"/>
    </source>
</evidence>
<keyword evidence="6" id="KW-0175">Coiled coil</keyword>
<evidence type="ECO:0000256" key="1">
    <source>
        <dbReference type="ARBA" id="ARBA00004651"/>
    </source>
</evidence>
<sequence>MSLHQLFSILRARRAAAGLILLVTLALALAWVLVRQPTYTARSPVLVDVRMDPVGGTALQGMVAPSYMATQIDIVKSDRVAERVLQSLPKNVEPISRWQEEAQSKRAPQAWLAHKLQTYLDVKPARESNIINIAYTGRTPQEAAMLANAFAQAYLDVSLEVKTNPAKRYADWFDDQVKASRERLGAAQDKLAAFQQEAGIVSSDPNSDFETAKLTSLTQQLAGLQTRGLQGTGGAETSGVVGNLRGEVARAEAKVAEAGETMGANHPTMQKLRAELASLRSRFSAESAHAGGVASNSAASLKARERELEKAINEQKNKVLGLQKQRGQLAVYQREVDSAQKAYEAVAASAAQSRLQAGANQTNVVRISSATEPTEKTGLSGAQTMAIAALGGMLLALAGALLLELANRRVRSVQDLELVTRLPILATIPAAGSSALATLRLANGPRRLALARSPA</sequence>
<feature type="coiled-coil region" evidence="6">
    <location>
        <begin position="298"/>
        <end position="342"/>
    </location>
</feature>
<keyword evidence="3 7" id="KW-0812">Transmembrane</keyword>
<keyword evidence="4 7" id="KW-1133">Transmembrane helix</keyword>
<organism evidence="9 10">
    <name type="scientific">Caenimonas aquaedulcis</name>
    <dbReference type="NCBI Taxonomy" id="2793270"/>
    <lineage>
        <taxon>Bacteria</taxon>
        <taxon>Pseudomonadati</taxon>
        <taxon>Pseudomonadota</taxon>
        <taxon>Betaproteobacteria</taxon>
        <taxon>Burkholderiales</taxon>
        <taxon>Comamonadaceae</taxon>
        <taxon>Caenimonas</taxon>
    </lineage>
</organism>
<dbReference type="GO" id="GO:0005886">
    <property type="term" value="C:plasma membrane"/>
    <property type="evidence" value="ECO:0007669"/>
    <property type="project" value="UniProtKB-SubCell"/>
</dbReference>
<feature type="transmembrane region" description="Helical" evidence="7">
    <location>
        <begin position="385"/>
        <end position="406"/>
    </location>
</feature>
<dbReference type="PANTHER" id="PTHR32309">
    <property type="entry name" value="TYROSINE-PROTEIN KINASE"/>
    <property type="match status" value="1"/>
</dbReference>
<keyword evidence="5 7" id="KW-0472">Membrane</keyword>
<gene>
    <name evidence="9" type="ORF">I5803_18760</name>
</gene>
<evidence type="ECO:0000256" key="3">
    <source>
        <dbReference type="ARBA" id="ARBA00022692"/>
    </source>
</evidence>
<evidence type="ECO:0000256" key="4">
    <source>
        <dbReference type="ARBA" id="ARBA00022989"/>
    </source>
</evidence>
<dbReference type="Pfam" id="PF02706">
    <property type="entry name" value="Wzz"/>
    <property type="match status" value="1"/>
</dbReference>
<dbReference type="GO" id="GO:0004713">
    <property type="term" value="F:protein tyrosine kinase activity"/>
    <property type="evidence" value="ECO:0007669"/>
    <property type="project" value="TreeGrafter"/>
</dbReference>
<evidence type="ECO:0000256" key="2">
    <source>
        <dbReference type="ARBA" id="ARBA00022475"/>
    </source>
</evidence>
<keyword evidence="10" id="KW-1185">Reference proteome</keyword>
<protein>
    <submittedName>
        <fullName evidence="9">Chain length determinant protein EpsF</fullName>
    </submittedName>
</protein>
<comment type="caution">
    <text evidence="9">The sequence shown here is derived from an EMBL/GenBank/DDBJ whole genome shotgun (WGS) entry which is preliminary data.</text>
</comment>
<dbReference type="AlphaFoldDB" id="A0A931MIK1"/>
<accession>A0A931MIK1</accession>
<reference evidence="9" key="1">
    <citation type="submission" date="2020-11" db="EMBL/GenBank/DDBJ databases">
        <title>Bacterial whole genome sequence for Caenimonas sp. DR4.4.</title>
        <authorList>
            <person name="Le V."/>
            <person name="Ko S.-R."/>
            <person name="Ahn C.-Y."/>
            <person name="Oh H.-M."/>
        </authorList>
    </citation>
    <scope>NUCLEOTIDE SEQUENCE</scope>
    <source>
        <strain evidence="9">DR4.4</strain>
    </source>
</reference>
<evidence type="ECO:0000313" key="10">
    <source>
        <dbReference type="Proteomes" id="UP000651050"/>
    </source>
</evidence>